<keyword evidence="9 10" id="KW-0131">Cell cycle</keyword>
<dbReference type="GO" id="GO:0051301">
    <property type="term" value="P:cell division"/>
    <property type="evidence" value="ECO:0007669"/>
    <property type="project" value="UniProtKB-KW"/>
</dbReference>
<dbReference type="Pfam" id="PF02687">
    <property type="entry name" value="FtsX"/>
    <property type="match status" value="1"/>
</dbReference>
<dbReference type="InterPro" id="IPR004513">
    <property type="entry name" value="FtsX"/>
</dbReference>
<dbReference type="InterPro" id="IPR058204">
    <property type="entry name" value="FtsX_firmicutes-type"/>
</dbReference>
<protein>
    <recommendedName>
        <fullName evidence="3 10">Cell division protein FtsX</fullName>
    </recommendedName>
</protein>
<dbReference type="GO" id="GO:0005886">
    <property type="term" value="C:plasma membrane"/>
    <property type="evidence" value="ECO:0007669"/>
    <property type="project" value="UniProtKB-SubCell"/>
</dbReference>
<evidence type="ECO:0000256" key="10">
    <source>
        <dbReference type="PIRNR" id="PIRNR003097"/>
    </source>
</evidence>
<dbReference type="NCBIfam" id="NF038347">
    <property type="entry name" value="FtsX_Gpos"/>
    <property type="match status" value="1"/>
</dbReference>
<dbReference type="EMBL" id="CP002400">
    <property type="protein sequence ID" value="ADU25743.1"/>
    <property type="molecule type" value="Genomic_DNA"/>
</dbReference>
<evidence type="ECO:0000313" key="14">
    <source>
        <dbReference type="EMBL" id="ADU25743.1"/>
    </source>
</evidence>
<dbReference type="RefSeq" id="WP_013484124.1">
    <property type="nucleotide sequence ID" value="NC_014828.1"/>
</dbReference>
<dbReference type="HOGENOM" id="CLU_073546_2_2_9"/>
<dbReference type="InterPro" id="IPR003838">
    <property type="entry name" value="ABC3_permease_C"/>
</dbReference>
<feature type="domain" description="FtsX extracellular" evidence="13">
    <location>
        <begin position="59"/>
        <end position="151"/>
    </location>
</feature>
<feature type="transmembrane region" description="Helical" evidence="11">
    <location>
        <begin position="217"/>
        <end position="241"/>
    </location>
</feature>
<dbReference type="Proteomes" id="UP000001551">
    <property type="component" value="Chromosome"/>
</dbReference>
<keyword evidence="4 10" id="KW-1003">Cell membrane</keyword>
<sequence length="294" mass="33049">MIEKIRYFVREGFKNIWVNRIMSIASICILTICLLLLGTSVLISINVHNLMNSVEQQNQIGVFLKDDADQAAIDQIGQDLRKLPDVAKVEFVSKAQALENEKKQLGKDQDLLSGVDKDNFFPNSYKVTLSNMQHYNLVVQKIHALPHIESVNEHSGVAEKLNSISSTVGWVGFWLFVLLAAVSLFIIVYTIKLAVYVRRREVNIMKFVGATDWFIRWPFFVEGLLIGLLSGVIGSILQWYLYGGLIKRLFSSLRIIHPIAYSSVGVLLSLGFILSGILLGVVGSLISVHRYLRV</sequence>
<dbReference type="AlphaFoldDB" id="E6U6L0"/>
<feature type="transmembrane region" description="Helical" evidence="11">
    <location>
        <begin position="171"/>
        <end position="196"/>
    </location>
</feature>
<keyword evidence="7 11" id="KW-1133">Transmembrane helix</keyword>
<organism evidence="14 15">
    <name type="scientific">Ethanoligenens harbinense (strain DSM 18485 / JCM 12961 / CGMCC 1.5033 / YUAN-3)</name>
    <dbReference type="NCBI Taxonomy" id="663278"/>
    <lineage>
        <taxon>Bacteria</taxon>
        <taxon>Bacillati</taxon>
        <taxon>Bacillota</taxon>
        <taxon>Clostridia</taxon>
        <taxon>Eubacteriales</taxon>
        <taxon>Oscillospiraceae</taxon>
        <taxon>Ethanoligenens</taxon>
    </lineage>
</organism>
<comment type="similarity">
    <text evidence="2 10">Belongs to the ABC-4 integral membrane protein family. FtsX subfamily.</text>
</comment>
<dbReference type="PANTHER" id="PTHR47755">
    <property type="entry name" value="CELL DIVISION PROTEIN FTSX"/>
    <property type="match status" value="1"/>
</dbReference>
<reference evidence="14 15" key="1">
    <citation type="submission" date="2010-12" db="EMBL/GenBank/DDBJ databases">
        <title>Complete sequence of Ethanoligenens harbinense YUAN-3.</title>
        <authorList>
            <person name="Lucas S."/>
            <person name="Copeland A."/>
            <person name="Lapidus A."/>
            <person name="Cheng J.-F."/>
            <person name="Bruce D."/>
            <person name="Goodwin L."/>
            <person name="Pitluck S."/>
            <person name="Chertkov O."/>
            <person name="Misra M."/>
            <person name="Detter J.C."/>
            <person name="Han C."/>
            <person name="Tapia R."/>
            <person name="Land M."/>
            <person name="Hauser L."/>
            <person name="Jeffries C."/>
            <person name="Kyrpides N."/>
            <person name="Ivanova N."/>
            <person name="Mikhailova N."/>
            <person name="Wang A."/>
            <person name="Mouttaki H."/>
            <person name="He Z."/>
            <person name="Zhou J."/>
            <person name="Hemme C.L."/>
            <person name="Woyke T."/>
        </authorList>
    </citation>
    <scope>NUCLEOTIDE SEQUENCE [LARGE SCALE GENOMIC DNA]</scope>
    <source>
        <strain evidence="15">DSM 18485 / JCM 12961 / CGMCC 1.5033 / YUAN-3</strain>
    </source>
</reference>
<dbReference type="Pfam" id="PF18075">
    <property type="entry name" value="FtsX_ECD"/>
    <property type="match status" value="1"/>
</dbReference>
<name>E6U6L0_ETHHY</name>
<evidence type="ECO:0000256" key="11">
    <source>
        <dbReference type="SAM" id="Phobius"/>
    </source>
</evidence>
<comment type="subcellular location">
    <subcellularLocation>
        <location evidence="1">Cell membrane</location>
        <topology evidence="1">Multi-pass membrane protein</topology>
    </subcellularLocation>
</comment>
<keyword evidence="5 10" id="KW-0132">Cell division</keyword>
<evidence type="ECO:0000313" key="15">
    <source>
        <dbReference type="Proteomes" id="UP000001551"/>
    </source>
</evidence>
<evidence type="ECO:0000256" key="3">
    <source>
        <dbReference type="ARBA" id="ARBA00021907"/>
    </source>
</evidence>
<evidence type="ECO:0000256" key="6">
    <source>
        <dbReference type="ARBA" id="ARBA00022692"/>
    </source>
</evidence>
<feature type="transmembrane region" description="Helical" evidence="11">
    <location>
        <begin position="261"/>
        <end position="288"/>
    </location>
</feature>
<evidence type="ECO:0000256" key="8">
    <source>
        <dbReference type="ARBA" id="ARBA00023136"/>
    </source>
</evidence>
<accession>E6U6L0</accession>
<dbReference type="eggNOG" id="COG2177">
    <property type="taxonomic scope" value="Bacteria"/>
</dbReference>
<keyword evidence="15" id="KW-1185">Reference proteome</keyword>
<proteinExistence type="inferred from homology"/>
<dbReference type="KEGG" id="eha:Ethha_0156"/>
<evidence type="ECO:0000256" key="1">
    <source>
        <dbReference type="ARBA" id="ARBA00004651"/>
    </source>
</evidence>
<evidence type="ECO:0000256" key="9">
    <source>
        <dbReference type="ARBA" id="ARBA00023306"/>
    </source>
</evidence>
<evidence type="ECO:0000256" key="2">
    <source>
        <dbReference type="ARBA" id="ARBA00007379"/>
    </source>
</evidence>
<feature type="domain" description="ABC3 transporter permease C-terminal" evidence="12">
    <location>
        <begin position="175"/>
        <end position="292"/>
    </location>
</feature>
<keyword evidence="8 10" id="KW-0472">Membrane</keyword>
<keyword evidence="6 11" id="KW-0812">Transmembrane</keyword>
<comment type="function">
    <text evidence="10">Part of the ABC transporter FtsEX involved in asymmetric cellular division facilitating the initiation of sporulation.</text>
</comment>
<dbReference type="InterPro" id="IPR040690">
    <property type="entry name" value="FtsX_ECD"/>
</dbReference>
<dbReference type="STRING" id="663278.Ethha_0156"/>
<evidence type="ECO:0000256" key="4">
    <source>
        <dbReference type="ARBA" id="ARBA00022475"/>
    </source>
</evidence>
<dbReference type="Gene3D" id="3.30.70.3040">
    <property type="match status" value="1"/>
</dbReference>
<evidence type="ECO:0000256" key="5">
    <source>
        <dbReference type="ARBA" id="ARBA00022618"/>
    </source>
</evidence>
<evidence type="ECO:0000259" key="13">
    <source>
        <dbReference type="Pfam" id="PF18075"/>
    </source>
</evidence>
<evidence type="ECO:0000256" key="7">
    <source>
        <dbReference type="ARBA" id="ARBA00022989"/>
    </source>
</evidence>
<evidence type="ECO:0000259" key="12">
    <source>
        <dbReference type="Pfam" id="PF02687"/>
    </source>
</evidence>
<gene>
    <name evidence="14" type="ordered locus">Ethha_0156</name>
</gene>
<dbReference type="PANTHER" id="PTHR47755:SF1">
    <property type="entry name" value="CELL DIVISION PROTEIN FTSX"/>
    <property type="match status" value="1"/>
</dbReference>
<dbReference type="PIRSF" id="PIRSF003097">
    <property type="entry name" value="FtsX"/>
    <property type="match status" value="1"/>
</dbReference>
<feature type="transmembrane region" description="Helical" evidence="11">
    <location>
        <begin position="21"/>
        <end position="45"/>
    </location>
</feature>